<dbReference type="KEGG" id="pbt:ING2E5B_1858"/>
<dbReference type="HOGENOM" id="CLU_410878_0_0_10"/>
<dbReference type="PATRIC" id="fig|1562970.3.peg.1839"/>
<dbReference type="Proteomes" id="UP000032417">
    <property type="component" value="Chromosome 1"/>
</dbReference>
<gene>
    <name evidence="1" type="ORF">ING2E5B_1858</name>
</gene>
<dbReference type="PROSITE" id="PS51257">
    <property type="entry name" value="PROKAR_LIPOPROTEIN"/>
    <property type="match status" value="1"/>
</dbReference>
<accession>A0A098C2E5</accession>
<sequence length="685" mass="78439">MKDLIFIVLFSLIFGFMACNTDKIKSDDMKEAEYISAATADKLISEMKDSLGEDHAFRIERGVKQVAQLWRESDGTTEDFVDFCNSSFVSDSEELSKLFTTLERNFEVINGYYHKMDVELKMPLQLVGPDITPVDMMFGSYDASAHLNDDLYSNKIAFITALNFPFYSLEEKTELGEKWSRQEWAYARMGDRFISRVPANIQQEISKTLTEADAYISDYNINMYKLRNDKGEQLFPDGMKLISHWGLRDELKSNYADTENGIEKQRMIYQVMKRIVDQSIPVKVINNDTYTWNPYTNEVRDNDVVSSPSEDIRRYEIFLKNFHVMRKLDPYSSHYPTQIDRAFDGTMEIPKKDVEELFKGLISSSQVKKVAAFIEARLGRKLEPFDIWYNGFSSGETVSEDRLTAITSAKYPNAEALEKDLPNILVKLGWSTEKARQISSLVTVDASRGAGHAWGAEMRNDVSRLRTRIGDSGMDYKGYNIAIHEFGHNVEQTITMNDVDYYVLNGVPNTAFTEAVAFLFQKRDLDLLGLQNPNPEDEFYLALDNFWSSYEIMGVSLVDIQVWEWLYANPDATASQLKDAVISISKAVWNEYYADVLGGEDEILLGIYSHMIDYPLYLPNYPMGHLIDFQIEQQVRGKNLASEIDRMYTQGSIIPQLWMKNAVGSPISIEPLLSATDRALEELNK</sequence>
<dbReference type="AlphaFoldDB" id="A0A098C2E5"/>
<proteinExistence type="predicted"/>
<dbReference type="EMBL" id="LN515532">
    <property type="protein sequence ID" value="CEA16596.1"/>
    <property type="molecule type" value="Genomic_DNA"/>
</dbReference>
<name>A0A098C2E5_9BACT</name>
<keyword evidence="2" id="KW-1185">Reference proteome</keyword>
<evidence type="ECO:0000313" key="2">
    <source>
        <dbReference type="Proteomes" id="UP000032417"/>
    </source>
</evidence>
<dbReference type="OrthoDB" id="1013043at2"/>
<dbReference type="Gene3D" id="1.10.1370.30">
    <property type="match status" value="1"/>
</dbReference>
<protein>
    <submittedName>
        <fullName evidence="1">Uncharacterized protein</fullName>
    </submittedName>
</protein>
<dbReference type="STRING" id="1562970.ING2E5B_1858"/>
<organism evidence="1 2">
    <name type="scientific">Fermentimonas caenicola</name>
    <dbReference type="NCBI Taxonomy" id="1562970"/>
    <lineage>
        <taxon>Bacteria</taxon>
        <taxon>Pseudomonadati</taxon>
        <taxon>Bacteroidota</taxon>
        <taxon>Bacteroidia</taxon>
        <taxon>Bacteroidales</taxon>
        <taxon>Dysgonomonadaceae</taxon>
        <taxon>Fermentimonas</taxon>
    </lineage>
</organism>
<reference evidence="1 2" key="1">
    <citation type="submission" date="2014-08" db="EMBL/GenBank/DDBJ databases">
        <authorList>
            <person name="Wibberg D."/>
        </authorList>
    </citation>
    <scope>NUCLEOTIDE SEQUENCE [LARGE SCALE GENOMIC DNA]</scope>
    <source>
        <strain evidence="2">ING2-E5B</strain>
    </source>
</reference>
<dbReference type="SUPFAM" id="SSF55486">
    <property type="entry name" value="Metalloproteases ('zincins'), catalytic domain"/>
    <property type="match status" value="1"/>
</dbReference>
<evidence type="ECO:0000313" key="1">
    <source>
        <dbReference type="EMBL" id="CEA16596.1"/>
    </source>
</evidence>